<dbReference type="Proteomes" id="UP001431572">
    <property type="component" value="Chromosome 1"/>
</dbReference>
<protein>
    <submittedName>
        <fullName evidence="1">Trm112 family protein</fullName>
    </submittedName>
</protein>
<dbReference type="Pfam" id="PF03966">
    <property type="entry name" value="Trm112p"/>
    <property type="match status" value="1"/>
</dbReference>
<evidence type="ECO:0000313" key="4">
    <source>
        <dbReference type="Proteomes" id="UP001431572"/>
    </source>
</evidence>
<name>A0A8T7M1Z1_9CHLR</name>
<sequence>MSQDSTKESPISEDLLAILVCPRSKKKVVLSEDKTKLVCTDKCDDPKCPREYRIENGIPVMLIED</sequence>
<evidence type="ECO:0000313" key="1">
    <source>
        <dbReference type="EMBL" id="NWJ46190.1"/>
    </source>
</evidence>
<dbReference type="Proteomes" id="UP000521676">
    <property type="component" value="Unassembled WGS sequence"/>
</dbReference>
<dbReference type="EMBL" id="JACATZ010000001">
    <property type="protein sequence ID" value="NWJ46190.1"/>
    <property type="molecule type" value="Genomic_DNA"/>
</dbReference>
<dbReference type="Gene3D" id="2.20.25.10">
    <property type="match status" value="1"/>
</dbReference>
<dbReference type="InterPro" id="IPR005651">
    <property type="entry name" value="Trm112-like"/>
</dbReference>
<evidence type="ECO:0000313" key="2">
    <source>
        <dbReference type="EMBL" id="WJW65567.1"/>
    </source>
</evidence>
<dbReference type="RefSeq" id="WP_341467451.1">
    <property type="nucleotide sequence ID" value="NZ_CP128399.1"/>
</dbReference>
<dbReference type="SUPFAM" id="SSF158997">
    <property type="entry name" value="Trm112p-like"/>
    <property type="match status" value="1"/>
</dbReference>
<dbReference type="EMBL" id="CP128399">
    <property type="protein sequence ID" value="WJW65567.1"/>
    <property type="molecule type" value="Genomic_DNA"/>
</dbReference>
<accession>A0A8T7M1Z1</accession>
<reference evidence="2" key="2">
    <citation type="journal article" date="2024" name="Nature">
        <title>Anoxygenic phototroph of the Chloroflexota uses a type I reaction centre.</title>
        <authorList>
            <person name="Tsuji J.M."/>
            <person name="Shaw N.A."/>
            <person name="Nagashima S."/>
            <person name="Venkiteswaran J.J."/>
            <person name="Schiff S.L."/>
            <person name="Watanabe T."/>
            <person name="Fukui M."/>
            <person name="Hanada S."/>
            <person name="Tank M."/>
            <person name="Neufeld J.D."/>
        </authorList>
    </citation>
    <scope>NUCLEOTIDE SEQUENCE</scope>
    <source>
        <strain evidence="2">L227-S17</strain>
    </source>
</reference>
<gene>
    <name evidence="1" type="ORF">HXX08_09950</name>
    <name evidence="2" type="ORF">OZ401_001334</name>
</gene>
<proteinExistence type="predicted"/>
<keyword evidence="4" id="KW-1185">Reference proteome</keyword>
<evidence type="ECO:0000313" key="3">
    <source>
        <dbReference type="Proteomes" id="UP000521676"/>
    </source>
</evidence>
<reference evidence="1 3" key="1">
    <citation type="submission" date="2020-06" db="EMBL/GenBank/DDBJ databases">
        <title>Anoxygenic phototrophic Chloroflexota member uses a Type I reaction center.</title>
        <authorList>
            <person name="Tsuji J.M."/>
            <person name="Shaw N.A."/>
            <person name="Nagashima S."/>
            <person name="Venkiteswaran J."/>
            <person name="Schiff S.L."/>
            <person name="Hanada S."/>
            <person name="Tank M."/>
            <person name="Neufeld J.D."/>
        </authorList>
    </citation>
    <scope>NUCLEOTIDE SEQUENCE [LARGE SCALE GENOMIC DNA]</scope>
    <source>
        <strain evidence="1">L227-S17</strain>
    </source>
</reference>
<organism evidence="1 3">
    <name type="scientific">Candidatus Chlorohelix allophototropha</name>
    <dbReference type="NCBI Taxonomy" id="3003348"/>
    <lineage>
        <taxon>Bacteria</taxon>
        <taxon>Bacillati</taxon>
        <taxon>Chloroflexota</taxon>
        <taxon>Chloroflexia</taxon>
        <taxon>Candidatus Chloroheliales</taxon>
        <taxon>Candidatus Chloroheliaceae</taxon>
        <taxon>Candidatus Chlorohelix</taxon>
    </lineage>
</organism>
<dbReference type="AlphaFoldDB" id="A0A8T7M1Z1"/>